<protein>
    <recommendedName>
        <fullName evidence="2">NFACT RNA-binding domain-containing protein</fullName>
    </recommendedName>
</protein>
<gene>
    <name evidence="3" type="ORF">TPC1_16223</name>
</gene>
<reference evidence="3" key="1">
    <citation type="submission" date="2015-07" db="EMBL/GenBank/DDBJ databases">
        <title>Adaptation to a free-living lifestyle via gene acquisitions in the diplomonad Trepomonas sp. PC1.</title>
        <authorList>
            <person name="Xu F."/>
            <person name="Jerlstrom-Hultqvist J."/>
            <person name="Kolisko M."/>
            <person name="Simpson A.G.B."/>
            <person name="Roger A.J."/>
            <person name="Svard S.G."/>
            <person name="Andersson J.O."/>
        </authorList>
    </citation>
    <scope>NUCLEOTIDE SEQUENCE</scope>
    <source>
        <strain evidence="3">PC1</strain>
    </source>
</reference>
<feature type="domain" description="NFACT RNA-binding" evidence="2">
    <location>
        <begin position="553"/>
        <end position="672"/>
    </location>
</feature>
<dbReference type="GO" id="GO:1990116">
    <property type="term" value="P:ribosome-associated ubiquitin-dependent protein catabolic process"/>
    <property type="evidence" value="ECO:0007669"/>
    <property type="project" value="TreeGrafter"/>
</dbReference>
<dbReference type="GO" id="GO:0072344">
    <property type="term" value="P:rescue of stalled ribosome"/>
    <property type="evidence" value="ECO:0007669"/>
    <property type="project" value="TreeGrafter"/>
</dbReference>
<name>A0A146K8Y1_9EUKA</name>
<dbReference type="AlphaFoldDB" id="A0A146K8Y1"/>
<evidence type="ECO:0000256" key="1">
    <source>
        <dbReference type="SAM" id="MobiDB-lite"/>
    </source>
</evidence>
<dbReference type="EMBL" id="GDID01004625">
    <property type="protein sequence ID" value="JAP91981.1"/>
    <property type="molecule type" value="Transcribed_RNA"/>
</dbReference>
<dbReference type="GO" id="GO:1990112">
    <property type="term" value="C:RQC complex"/>
    <property type="evidence" value="ECO:0007669"/>
    <property type="project" value="TreeGrafter"/>
</dbReference>
<dbReference type="PANTHER" id="PTHR15239">
    <property type="entry name" value="NUCLEAR EXPORT MEDIATOR FACTOR NEMF"/>
    <property type="match status" value="1"/>
</dbReference>
<evidence type="ECO:0000259" key="2">
    <source>
        <dbReference type="Pfam" id="PF05670"/>
    </source>
</evidence>
<dbReference type="PANTHER" id="PTHR15239:SF6">
    <property type="entry name" value="RIBOSOME QUALITY CONTROL COMPLEX SUBUNIT NEMF"/>
    <property type="match status" value="1"/>
</dbReference>
<feature type="region of interest" description="Disordered" evidence="1">
    <location>
        <begin position="755"/>
        <end position="774"/>
    </location>
</feature>
<organism evidence="3">
    <name type="scientific">Trepomonas sp. PC1</name>
    <dbReference type="NCBI Taxonomy" id="1076344"/>
    <lineage>
        <taxon>Eukaryota</taxon>
        <taxon>Metamonada</taxon>
        <taxon>Diplomonadida</taxon>
        <taxon>Hexamitidae</taxon>
        <taxon>Hexamitinae</taxon>
        <taxon>Trepomonas</taxon>
    </lineage>
</organism>
<dbReference type="Pfam" id="PF05670">
    <property type="entry name" value="NFACT-R_1"/>
    <property type="match status" value="1"/>
</dbReference>
<evidence type="ECO:0000313" key="3">
    <source>
        <dbReference type="EMBL" id="JAP91981.1"/>
    </source>
</evidence>
<dbReference type="InterPro" id="IPR051608">
    <property type="entry name" value="RQC_Subunit_NEMF"/>
</dbReference>
<sequence>MSVQRKANLSSFDVAQLVQELNSTILTTRVNAFVNTTKDSFMMRTATSAMALEKFQIPFQQHEHLQKFKLLIFPGVRANLTQFDQPVAPPTQFTKFVREKLEDQLILAVQQLNFDRVIIMGFGKQEIQYYLIVELFGKGNVLLTDQNYTILALLNQLKGVRVQTSYFTNQQTPMTLQQIELKLSKEAFMKCISDSFQAKGQQCQLRYVLAKEFFIGGPAASVIVRFCKLAPGVKTKNMTEQQTEEAYLYMSKLLSSLIANFKQSKLQFMPGYCFFYTQNEVQIDKDIVDQKVVRSLQLAEFCPVNLLECFPGLYQEDQVEKFINFNETIDNYFSMLETCQQHQSNVQQIVKQESKTNSIGSENDKRIQQLEKEAMILQLKGKMVWYYQDFIEKYLQLLNRQFSTNNVTWSTIGDQMQTQADPLYQFLDSVDLIQRQFTLRLVLKPEMHVDLGYESFEEILKLFTDENDEEIDNESIISLESDQVILIQFTLQDTVGKLVNQLFSKSTQLLQKAGKTLQQSNQALEKLSQQPKQIQQQELKILQKQQNLNWFEKFHWFVSSDGFLVVGGRDAQQNEILVKRFMQDNDLFMHADIHGASCVVIKNKKFLCEKEEFYPRVPPQQTLLEAAQLSIVHSKTWESKLIPQAYWVFKQQVSKKAQTGEYVGTGSFVIRGSKNYVKIDQLKMGAVLLWRYVEQRSLFTLQKSEQFDEYLQQQLKLTKTELKLNLDEAANTKMTTKKKVGEVKAANFKSEAFKQKRKDEKKERQAKIKEQKQKAKMKRLEAEGKTDIIEKIQQNKEIVEQVSTNFCVICQGQHCIGECDKYEEHFEFLNQRLPPILAQFKQQQVEQLEESEKEEEQPEQEVEEQVKIIEDLSKPIYYIDQILQKELEPQPIVMIAPISALNKFNFVVQITDGKIQRGQSYSQLMQIFNKRFTDSYVQQQIKNIPDHTVLLAIPGSCQFVWEKEKK</sequence>
<dbReference type="Gene3D" id="2.30.310.10">
    <property type="entry name" value="ibrinogen binding protein from staphylococcus aureus domain"/>
    <property type="match status" value="1"/>
</dbReference>
<accession>A0A146K8Y1</accession>
<dbReference type="InterPro" id="IPR008532">
    <property type="entry name" value="NFACT_RNA-bd"/>
</dbReference>
<dbReference type="GO" id="GO:0043023">
    <property type="term" value="F:ribosomal large subunit binding"/>
    <property type="evidence" value="ECO:0007669"/>
    <property type="project" value="TreeGrafter"/>
</dbReference>
<proteinExistence type="predicted"/>
<dbReference type="GO" id="GO:0000049">
    <property type="term" value="F:tRNA binding"/>
    <property type="evidence" value="ECO:0007669"/>
    <property type="project" value="TreeGrafter"/>
</dbReference>